<organism evidence="2 3">
    <name type="scientific">Lactarius akahatsu</name>
    <dbReference type="NCBI Taxonomy" id="416441"/>
    <lineage>
        <taxon>Eukaryota</taxon>
        <taxon>Fungi</taxon>
        <taxon>Dikarya</taxon>
        <taxon>Basidiomycota</taxon>
        <taxon>Agaricomycotina</taxon>
        <taxon>Agaricomycetes</taxon>
        <taxon>Russulales</taxon>
        <taxon>Russulaceae</taxon>
        <taxon>Lactarius</taxon>
    </lineage>
</organism>
<evidence type="ECO:0000313" key="3">
    <source>
        <dbReference type="Proteomes" id="UP001201163"/>
    </source>
</evidence>
<proteinExistence type="predicted"/>
<dbReference type="Proteomes" id="UP001201163">
    <property type="component" value="Unassembled WGS sequence"/>
</dbReference>
<protein>
    <submittedName>
        <fullName evidence="2">Uncharacterized protein</fullName>
    </submittedName>
</protein>
<evidence type="ECO:0000313" key="2">
    <source>
        <dbReference type="EMBL" id="KAH8993975.1"/>
    </source>
</evidence>
<evidence type="ECO:0000256" key="1">
    <source>
        <dbReference type="SAM" id="MobiDB-lite"/>
    </source>
</evidence>
<sequence length="392" mass="42375">MIDKSEGFKDAPPSYQHVVQSSSTTLAKSKTDPLGPNPDATLGPRLGPRPQSPPTIGLKRVRHKATTPSRWLPTSIFGLSKTAKQVRGTTQSLLRDLLSQARPSEHEWLSVLTSCSEACDAQGLNFSALLQEPFVEGHSPVYWAILKRPVLPVKVDHMTTTRDPDTLVMAILDASLPLNAQSVADTRLACMTVSDNALFVRLGQRYEGFSPRLGTDKVLLGGADTVDSVTVDESRGGGAFTVRFSLTQFPLRMRVSKLARVEFVARGALWQLVFAVAGAPGAPHPHPGRVGEWFISLSLSEPSSPAWVDGRLSIVDRSLPPPPSAPDPPQTTPLVALRVFPLPPKHPNHGKQRATVSLAIKTEMHQISPSGPVREIVVSLEKSAFGTSLQNE</sequence>
<dbReference type="EMBL" id="JAKELL010000016">
    <property type="protein sequence ID" value="KAH8993975.1"/>
    <property type="molecule type" value="Genomic_DNA"/>
</dbReference>
<gene>
    <name evidence="2" type="ORF">EDB92DRAFT_2085892</name>
</gene>
<keyword evidence="3" id="KW-1185">Reference proteome</keyword>
<feature type="region of interest" description="Disordered" evidence="1">
    <location>
        <begin position="1"/>
        <end position="64"/>
    </location>
</feature>
<reference evidence="2" key="1">
    <citation type="submission" date="2022-01" db="EMBL/GenBank/DDBJ databases">
        <title>Comparative genomics reveals a dynamic genome evolution in the ectomycorrhizal milk-cap (Lactarius) mushrooms.</title>
        <authorList>
            <consortium name="DOE Joint Genome Institute"/>
            <person name="Lebreton A."/>
            <person name="Tang N."/>
            <person name="Kuo A."/>
            <person name="LaButti K."/>
            <person name="Drula E."/>
            <person name="Barry K."/>
            <person name="Clum A."/>
            <person name="Lipzen A."/>
            <person name="Mousain D."/>
            <person name="Ng V."/>
            <person name="Wang R."/>
            <person name="Wang X."/>
            <person name="Dai Y."/>
            <person name="Henrissat B."/>
            <person name="Grigoriev I.V."/>
            <person name="Guerin-Laguette A."/>
            <person name="Yu F."/>
            <person name="Martin F.M."/>
        </authorList>
    </citation>
    <scope>NUCLEOTIDE SEQUENCE</scope>
    <source>
        <strain evidence="2">QP</strain>
    </source>
</reference>
<comment type="caution">
    <text evidence="2">The sequence shown here is derived from an EMBL/GenBank/DDBJ whole genome shotgun (WGS) entry which is preliminary data.</text>
</comment>
<dbReference type="AlphaFoldDB" id="A0AAD4Q999"/>
<feature type="compositionally biased region" description="Polar residues" evidence="1">
    <location>
        <begin position="17"/>
        <end position="28"/>
    </location>
</feature>
<name>A0AAD4Q999_9AGAM</name>
<accession>A0AAD4Q999</accession>